<dbReference type="Proteomes" id="UP000837801">
    <property type="component" value="Unassembled WGS sequence"/>
</dbReference>
<proteinExistence type="predicted"/>
<evidence type="ECO:0000313" key="2">
    <source>
        <dbReference type="Proteomes" id="UP000837801"/>
    </source>
</evidence>
<sequence>MSSIIFKAPVTGLLAGLALPPLITKLLLQPAIIQSKYDEIDSLKHEVDYAGWKVRTMEEGYGLQEAEVYVPSSYHEGHH</sequence>
<organism evidence="1 2">
    <name type="scientific">[Candida] railenensis</name>
    <dbReference type="NCBI Taxonomy" id="45579"/>
    <lineage>
        <taxon>Eukaryota</taxon>
        <taxon>Fungi</taxon>
        <taxon>Dikarya</taxon>
        <taxon>Ascomycota</taxon>
        <taxon>Saccharomycotina</taxon>
        <taxon>Pichiomycetes</taxon>
        <taxon>Debaryomycetaceae</taxon>
        <taxon>Kurtzmaniella</taxon>
    </lineage>
</organism>
<gene>
    <name evidence="1" type="ORF">CLIB1423_13S01750</name>
</gene>
<reference evidence="1" key="1">
    <citation type="submission" date="2022-03" db="EMBL/GenBank/DDBJ databases">
        <authorList>
            <person name="Legras J.-L."/>
            <person name="Devillers H."/>
            <person name="Grondin C."/>
        </authorList>
    </citation>
    <scope>NUCLEOTIDE SEQUENCE</scope>
    <source>
        <strain evidence="1">CLIB 1423</strain>
    </source>
</reference>
<name>A0A9P0QS42_9ASCO</name>
<dbReference type="OrthoDB" id="4095573at2759"/>
<evidence type="ECO:0000313" key="1">
    <source>
        <dbReference type="EMBL" id="CAH2353914.1"/>
    </source>
</evidence>
<accession>A0A9P0QS42</accession>
<comment type="caution">
    <text evidence="1">The sequence shown here is derived from an EMBL/GenBank/DDBJ whole genome shotgun (WGS) entry which is preliminary data.</text>
</comment>
<dbReference type="AlphaFoldDB" id="A0A9P0QS42"/>
<protein>
    <submittedName>
        <fullName evidence="1">Uncharacterized protein</fullName>
    </submittedName>
</protein>
<keyword evidence="2" id="KW-1185">Reference proteome</keyword>
<dbReference type="EMBL" id="CAKXYY010000013">
    <property type="protein sequence ID" value="CAH2353914.1"/>
    <property type="molecule type" value="Genomic_DNA"/>
</dbReference>